<evidence type="ECO:0000313" key="2">
    <source>
        <dbReference type="Proteomes" id="UP000027309"/>
    </source>
</evidence>
<dbReference type="Proteomes" id="UP000027309">
    <property type="component" value="Unassembled WGS sequence"/>
</dbReference>
<accession>A0A836LZM7</accession>
<organism evidence="1 2">
    <name type="scientific">Acinetobacter baumannii 1499986</name>
    <dbReference type="NCBI Taxonomy" id="1310673"/>
    <lineage>
        <taxon>Bacteria</taxon>
        <taxon>Pseudomonadati</taxon>
        <taxon>Pseudomonadota</taxon>
        <taxon>Gammaproteobacteria</taxon>
        <taxon>Moraxellales</taxon>
        <taxon>Moraxellaceae</taxon>
        <taxon>Acinetobacter</taxon>
        <taxon>Acinetobacter calcoaceticus/baumannii complex</taxon>
    </lineage>
</organism>
<reference evidence="1 2" key="1">
    <citation type="submission" date="2014-04" db="EMBL/GenBank/DDBJ databases">
        <title>Comparative genomics and transcriptomics to identify genetic mechanisms underlying the emergence of carbapenem resistant Acinetobacter baumannii (CRAb).</title>
        <authorList>
            <person name="Harris A.D."/>
            <person name="Johnson K.J."/>
            <person name="George J."/>
            <person name="Nadendla S."/>
            <person name="Daugherty S.C."/>
            <person name="Parankush S."/>
            <person name="Sadzewicz L."/>
            <person name="Tallon L."/>
            <person name="Sengamalay N."/>
            <person name="Hazen T.H."/>
            <person name="Rasko D.A."/>
        </authorList>
    </citation>
    <scope>NUCLEOTIDE SEQUENCE [LARGE SCALE GENOMIC DNA]</scope>
    <source>
        <strain evidence="1 2">1499986</strain>
    </source>
</reference>
<protein>
    <submittedName>
        <fullName evidence="1">Putative acinetobactin biosynthesis domain protein</fullName>
    </submittedName>
</protein>
<dbReference type="EMBL" id="JMOA01000048">
    <property type="protein sequence ID" value="KCY00331.1"/>
    <property type="molecule type" value="Genomic_DNA"/>
</dbReference>
<name>A0A836LZM7_ACIBA</name>
<dbReference type="AlphaFoldDB" id="A0A836LZM7"/>
<gene>
    <name evidence="1" type="ORF">J572_3133</name>
</gene>
<comment type="caution">
    <text evidence="1">The sequence shown here is derived from an EMBL/GenBank/DDBJ whole genome shotgun (WGS) entry which is preliminary data.</text>
</comment>
<evidence type="ECO:0000313" key="1">
    <source>
        <dbReference type="EMBL" id="KCY00331.1"/>
    </source>
</evidence>
<proteinExistence type="predicted"/>
<sequence length="49" mass="5781">MDAWQQHTENWLGSIEFEGDHFYFLNPETRVKMLENIAAIVETLTVNIE</sequence>